<dbReference type="InParanoid" id="A0A1B7MJY7"/>
<gene>
    <name evidence="2" type="ORF">K503DRAFT_860084</name>
</gene>
<name>A0A1B7MJY7_9AGAM</name>
<keyword evidence="3" id="KW-1185">Reference proteome</keyword>
<dbReference type="AlphaFoldDB" id="A0A1B7MJY7"/>
<evidence type="ECO:0000313" key="3">
    <source>
        <dbReference type="Proteomes" id="UP000092154"/>
    </source>
</evidence>
<dbReference type="EMBL" id="KV448885">
    <property type="protein sequence ID" value="OAX32901.1"/>
    <property type="molecule type" value="Genomic_DNA"/>
</dbReference>
<reference evidence="2 3" key="1">
    <citation type="submission" date="2016-06" db="EMBL/GenBank/DDBJ databases">
        <title>Comparative genomics of the ectomycorrhizal sister species Rhizopogon vinicolor and Rhizopogon vesiculosus (Basidiomycota: Boletales) reveals a divergence of the mating type B locus.</title>
        <authorList>
            <consortium name="DOE Joint Genome Institute"/>
            <person name="Mujic A.B."/>
            <person name="Kuo A."/>
            <person name="Tritt A."/>
            <person name="Lipzen A."/>
            <person name="Chen C."/>
            <person name="Johnson J."/>
            <person name="Sharma A."/>
            <person name="Barry K."/>
            <person name="Grigoriev I.V."/>
            <person name="Spatafora J.W."/>
        </authorList>
    </citation>
    <scope>NUCLEOTIDE SEQUENCE [LARGE SCALE GENOMIC DNA]</scope>
    <source>
        <strain evidence="2 3">AM-OR11-026</strain>
    </source>
</reference>
<evidence type="ECO:0000256" key="1">
    <source>
        <dbReference type="SAM" id="MobiDB-lite"/>
    </source>
</evidence>
<protein>
    <submittedName>
        <fullName evidence="2">Uncharacterized protein</fullName>
    </submittedName>
</protein>
<feature type="compositionally biased region" description="Basic residues" evidence="1">
    <location>
        <begin position="70"/>
        <end position="83"/>
    </location>
</feature>
<feature type="region of interest" description="Disordered" evidence="1">
    <location>
        <begin position="35"/>
        <end position="98"/>
    </location>
</feature>
<dbReference type="Proteomes" id="UP000092154">
    <property type="component" value="Unassembled WGS sequence"/>
</dbReference>
<evidence type="ECO:0000313" key="2">
    <source>
        <dbReference type="EMBL" id="OAX32901.1"/>
    </source>
</evidence>
<sequence length="129" mass="14790">MSLYHMPGRWYQQLQVLYREHGLILYCVARLSTAPSNHGPKVTTAEPENRTSNGGKKSRLSPKQHSPAQLKRKKPGINKKSKPQKQLETEEETQDERSQNSLILALQIFPCIIPATWMPALLRMWMPAQ</sequence>
<proteinExistence type="predicted"/>
<organism evidence="2 3">
    <name type="scientific">Rhizopogon vinicolor AM-OR11-026</name>
    <dbReference type="NCBI Taxonomy" id="1314800"/>
    <lineage>
        <taxon>Eukaryota</taxon>
        <taxon>Fungi</taxon>
        <taxon>Dikarya</taxon>
        <taxon>Basidiomycota</taxon>
        <taxon>Agaricomycotina</taxon>
        <taxon>Agaricomycetes</taxon>
        <taxon>Agaricomycetidae</taxon>
        <taxon>Boletales</taxon>
        <taxon>Suillineae</taxon>
        <taxon>Rhizopogonaceae</taxon>
        <taxon>Rhizopogon</taxon>
    </lineage>
</organism>
<accession>A0A1B7MJY7</accession>